<dbReference type="GO" id="GO:0006493">
    <property type="term" value="P:protein O-linked glycosylation"/>
    <property type="evidence" value="ECO:0007669"/>
    <property type="project" value="TreeGrafter"/>
</dbReference>
<comment type="caution">
    <text evidence="11">The sequence shown here is derived from an EMBL/GenBank/DDBJ whole genome shotgun (WGS) entry which is preliminary data.</text>
</comment>
<gene>
    <name evidence="11" type="ORF">K431DRAFT_243476</name>
</gene>
<dbReference type="FunFam" id="3.40.50.2000:FF:000110">
    <property type="entry name" value="UDP-N-acetylglucosaminyltransferase protein"/>
    <property type="match status" value="1"/>
</dbReference>
<keyword evidence="4" id="KW-0328">Glycosyltransferase</keyword>
<dbReference type="InterPro" id="IPR011990">
    <property type="entry name" value="TPR-like_helical_dom_sf"/>
</dbReference>
<dbReference type="PANTHER" id="PTHR44998">
    <property type="match status" value="1"/>
</dbReference>
<organism evidence="11 12">
    <name type="scientific">Polychaeton citri CBS 116435</name>
    <dbReference type="NCBI Taxonomy" id="1314669"/>
    <lineage>
        <taxon>Eukaryota</taxon>
        <taxon>Fungi</taxon>
        <taxon>Dikarya</taxon>
        <taxon>Ascomycota</taxon>
        <taxon>Pezizomycotina</taxon>
        <taxon>Dothideomycetes</taxon>
        <taxon>Dothideomycetidae</taxon>
        <taxon>Capnodiales</taxon>
        <taxon>Capnodiaceae</taxon>
        <taxon>Polychaeton</taxon>
    </lineage>
</organism>
<dbReference type="Gene3D" id="1.25.40.10">
    <property type="entry name" value="Tetratricopeptide repeat domain"/>
    <property type="match status" value="3"/>
</dbReference>
<dbReference type="FunFam" id="1.25.40.10:FF:000552">
    <property type="entry name" value="UDP-N-acetylglucosaminyltransferase (AFU_orthologue AFUA_1G03380)"/>
    <property type="match status" value="1"/>
</dbReference>
<proteinExistence type="inferred from homology"/>
<evidence type="ECO:0000256" key="9">
    <source>
        <dbReference type="SAM" id="MobiDB-lite"/>
    </source>
</evidence>
<feature type="region of interest" description="Disordered" evidence="9">
    <location>
        <begin position="302"/>
        <end position="341"/>
    </location>
</feature>
<dbReference type="EC" id="2.4.1.255" evidence="3"/>
<feature type="domain" description="O-GlcNAc transferase C-terminal" evidence="10">
    <location>
        <begin position="1298"/>
        <end position="1501"/>
    </location>
</feature>
<dbReference type="OrthoDB" id="421121at2759"/>
<keyword evidence="7 8" id="KW-0802">TPR repeat</keyword>
<comment type="similarity">
    <text evidence="2">Belongs to the glycosyltransferase 41 family. O-GlcNAc transferase subfamily.</text>
</comment>
<keyword evidence="6" id="KW-0677">Repeat</keyword>
<evidence type="ECO:0000256" key="2">
    <source>
        <dbReference type="ARBA" id="ARBA00005386"/>
    </source>
</evidence>
<dbReference type="PROSITE" id="PS50005">
    <property type="entry name" value="TPR"/>
    <property type="match status" value="3"/>
</dbReference>
<comment type="pathway">
    <text evidence="1">Protein modification; protein glycosylation.</text>
</comment>
<accession>A0A9P4QA13</accession>
<evidence type="ECO:0000256" key="7">
    <source>
        <dbReference type="ARBA" id="ARBA00022803"/>
    </source>
</evidence>
<dbReference type="GO" id="GO:0097363">
    <property type="term" value="F:protein O-acetylglucosaminyltransferase activity"/>
    <property type="evidence" value="ECO:0007669"/>
    <property type="project" value="UniProtKB-EC"/>
</dbReference>
<evidence type="ECO:0000313" key="12">
    <source>
        <dbReference type="Proteomes" id="UP000799441"/>
    </source>
</evidence>
<sequence length="1529" mass="170418">MPYMTHQYALPIHNVNTPQARAHASFSNYQHPLQVENTLRRKTPNGTLNAGYDGNLDDANPSKYQLLPVDGGAGPYFGDATNRPTKRTFLQHQQRQKHGVSSNMSARVPPDWSNPADSFSSQSSAFPVMDSMLHQMPSQQFAGQAFYSQTVPSVLQPPFQYLGPTASGVQGQGPYGPYWHDGTYVPYRPAVLRDPRFYNEPMAAYTGSIASTLREPQAHPWPPGQWSQSFDLHTGARQSNVAQANAHGLYGQFSTSYPMSPVAAQDPVSEYGPMSPNGRQRDRTFSWALQRYRELLVYIHHSRRQQQQQMRDAHGHHHVNHKPSFYPRPPKPSSHGSSIQIEKHRKLRTQPNDQQQHGSNRSLRRFSGSQIAPAMAAHLQDQSPPALAAAALSKLTRLCRDVEWQWTDGMHLGGCLSYGLGNYQEALKWYRKVLEMDPKHVEATSNLAATLLALGQRPEAEQQWMKVVKVAPNYFEAVEHLVGLLCSEHRSKDAIKIIEYVERCLRRQPRASETLKVSDRQSDCSVSTASRSPCMSELSDKMAFDFEAEGDAPAFDWKDTSGASEPGFGSSGFAIPGSDNGRILALIHAKGNMLYGLGDNAGAAKAFEDAVLIATGRQFRGIQDLVNHILSVVSSNTHIPHTHRQSKKFIPEPILLSPEQALATSKLCFPYYGELPGLECVAGLPQSIARKAVISTTSNSLLSLAKIFQDGMSNTNRSAGITPLASGVRDILALYYLSLSLQPSPSTANNVGILLASVQQSVTPSQPQLKMDIPGVQPGSGVALALQYYNYGLQLDSHHAHLYTNLGSLLKDIGQLDAAINMYDRAVKCDGKFDIALANLANAVKDKGRINDAISYYKRAVEVSPDFAEAVCGLANALNSVCSWSGRGGISDNGGKRDRWHVGDDGQLISARDHGTSSSGWLKRVVDIVGKQLVDGENWGRGTLTSGLIDELLQRILALECGGQSTDDRVAFGRVLRQKLTSWAGQKWEGARVTRLIERITRRITWHYYQDAHVRKRLSSNGYRRPQLPSSLGVPSAPTVLPFHTFTCPMSAKQIRLISQRNGLRISAMTLRAPWLSKEIHMPPAPPSPYLKVGYVSSDFNNHPLAHLMQSVFGLHNRKRVKAYCYATTVSDNSIHRQQIQAEAPVFYDVSNWSAGKLVNRIVEDGIHVLINLNGYTRGARNEVFAARPAPIQMSFMGFAGTLGAEWCDYLLADDTAVPPSTLRPWRNNVNMEDYLEDENSGSLNDDWIYGENIIYCRDTFFCCDHKQSAPGAQDKRLTWEEEQAKRWQMRKELFPDISDDTIIFGNFNQLYKIEPTTFRTWLRILARVPNAILWLLRFPDLGEFHLKNTALLWGSKEVASRVRFTDVAPKHQHISRASICDLVLDTPECNAHTTAADVLWSGTPLLTLPRFPYKMCSRMAASILKGALPQNSEGKAAARDLIAVDEDDYEAKAIALGSSLRYPPGHKGRGQGRLVSLRHMLYHSRWTCPLFDTQRWVRDLEDAYEEAWKRWVRGEGGDIWLDKVPRRT</sequence>
<feature type="repeat" description="TPR" evidence="8">
    <location>
        <begin position="800"/>
        <end position="833"/>
    </location>
</feature>
<dbReference type="Gene3D" id="3.40.50.11380">
    <property type="match status" value="1"/>
</dbReference>
<dbReference type="PANTHER" id="PTHR44998:SF1">
    <property type="entry name" value="UDP-N-ACETYLGLUCOSAMINE--PEPTIDE N-ACETYLGLUCOSAMINYLTRANSFERASE 110 KDA SUBUNIT"/>
    <property type="match status" value="1"/>
</dbReference>
<dbReference type="InterPro" id="IPR029489">
    <property type="entry name" value="OGT/SEC/SPY_C"/>
</dbReference>
<keyword evidence="12" id="KW-1185">Reference proteome</keyword>
<feature type="repeat" description="TPR" evidence="8">
    <location>
        <begin position="834"/>
        <end position="867"/>
    </location>
</feature>
<dbReference type="Gene3D" id="3.40.50.2000">
    <property type="entry name" value="Glycogen Phosphorylase B"/>
    <property type="match status" value="1"/>
</dbReference>
<name>A0A9P4QA13_9PEZI</name>
<feature type="domain" description="O-GlcNAc transferase C-terminal" evidence="10">
    <location>
        <begin position="1037"/>
        <end position="1220"/>
    </location>
</feature>
<dbReference type="FunFam" id="3.40.50.11380:FF:000004">
    <property type="entry name" value="UDP-N-acetylglucosaminyltransferase (AFU_orthologue AFUA_1G03380)"/>
    <property type="match status" value="1"/>
</dbReference>
<dbReference type="InterPro" id="IPR019734">
    <property type="entry name" value="TPR_rpt"/>
</dbReference>
<evidence type="ECO:0000256" key="1">
    <source>
        <dbReference type="ARBA" id="ARBA00004922"/>
    </source>
</evidence>
<dbReference type="Pfam" id="PF13181">
    <property type="entry name" value="TPR_8"/>
    <property type="match status" value="2"/>
</dbReference>
<evidence type="ECO:0000256" key="5">
    <source>
        <dbReference type="ARBA" id="ARBA00022679"/>
    </source>
</evidence>
<dbReference type="Proteomes" id="UP000799441">
    <property type="component" value="Unassembled WGS sequence"/>
</dbReference>
<evidence type="ECO:0000256" key="6">
    <source>
        <dbReference type="ARBA" id="ARBA00022737"/>
    </source>
</evidence>
<evidence type="ECO:0000259" key="10">
    <source>
        <dbReference type="Pfam" id="PF13844"/>
    </source>
</evidence>
<dbReference type="SUPFAM" id="SSF48452">
    <property type="entry name" value="TPR-like"/>
    <property type="match status" value="1"/>
</dbReference>
<feature type="repeat" description="TPR" evidence="8">
    <location>
        <begin position="407"/>
        <end position="440"/>
    </location>
</feature>
<evidence type="ECO:0000256" key="8">
    <source>
        <dbReference type="PROSITE-ProRule" id="PRU00339"/>
    </source>
</evidence>
<dbReference type="Pfam" id="PF13844">
    <property type="entry name" value="Glyco_transf_41"/>
    <property type="match status" value="2"/>
</dbReference>
<dbReference type="SMART" id="SM00028">
    <property type="entry name" value="TPR"/>
    <property type="match status" value="5"/>
</dbReference>
<evidence type="ECO:0000313" key="11">
    <source>
        <dbReference type="EMBL" id="KAF2723378.1"/>
    </source>
</evidence>
<dbReference type="Pfam" id="PF14559">
    <property type="entry name" value="TPR_19"/>
    <property type="match status" value="1"/>
</dbReference>
<reference evidence="11" key="1">
    <citation type="journal article" date="2020" name="Stud. Mycol.">
        <title>101 Dothideomycetes genomes: a test case for predicting lifestyles and emergence of pathogens.</title>
        <authorList>
            <person name="Haridas S."/>
            <person name="Albert R."/>
            <person name="Binder M."/>
            <person name="Bloem J."/>
            <person name="Labutti K."/>
            <person name="Salamov A."/>
            <person name="Andreopoulos B."/>
            <person name="Baker S."/>
            <person name="Barry K."/>
            <person name="Bills G."/>
            <person name="Bluhm B."/>
            <person name="Cannon C."/>
            <person name="Castanera R."/>
            <person name="Culley D."/>
            <person name="Daum C."/>
            <person name="Ezra D."/>
            <person name="Gonzalez J."/>
            <person name="Henrissat B."/>
            <person name="Kuo A."/>
            <person name="Liang C."/>
            <person name="Lipzen A."/>
            <person name="Lutzoni F."/>
            <person name="Magnuson J."/>
            <person name="Mondo S."/>
            <person name="Nolan M."/>
            <person name="Ohm R."/>
            <person name="Pangilinan J."/>
            <person name="Park H.-J."/>
            <person name="Ramirez L."/>
            <person name="Alfaro M."/>
            <person name="Sun H."/>
            <person name="Tritt A."/>
            <person name="Yoshinaga Y."/>
            <person name="Zwiers L.-H."/>
            <person name="Turgeon B."/>
            <person name="Goodwin S."/>
            <person name="Spatafora J."/>
            <person name="Crous P."/>
            <person name="Grigoriev I."/>
        </authorList>
    </citation>
    <scope>NUCLEOTIDE SEQUENCE</scope>
    <source>
        <strain evidence="11">CBS 116435</strain>
    </source>
</reference>
<evidence type="ECO:0000256" key="3">
    <source>
        <dbReference type="ARBA" id="ARBA00011970"/>
    </source>
</evidence>
<evidence type="ECO:0000256" key="4">
    <source>
        <dbReference type="ARBA" id="ARBA00022676"/>
    </source>
</evidence>
<protein>
    <recommendedName>
        <fullName evidence="3">protein O-GlcNAc transferase</fullName>
        <ecNumber evidence="3">2.4.1.255</ecNumber>
    </recommendedName>
</protein>
<dbReference type="EMBL" id="MU003777">
    <property type="protein sequence ID" value="KAF2723378.1"/>
    <property type="molecule type" value="Genomic_DNA"/>
</dbReference>
<keyword evidence="5" id="KW-0808">Transferase</keyword>